<dbReference type="Gene3D" id="3.75.10.10">
    <property type="entry name" value="L-arginine/glycine Amidinotransferase, Chain A"/>
    <property type="match status" value="1"/>
</dbReference>
<gene>
    <name evidence="3" type="ORF">ABL78_4419</name>
</gene>
<evidence type="ECO:0000313" key="4">
    <source>
        <dbReference type="Proteomes" id="UP000038009"/>
    </source>
</evidence>
<name>A0A0N0P5Y0_LEPSE</name>
<feature type="region of interest" description="Disordered" evidence="1">
    <location>
        <begin position="402"/>
        <end position="425"/>
    </location>
</feature>
<proteinExistence type="predicted"/>
<comment type="caution">
    <text evidence="3">The sequence shown here is derived from an EMBL/GenBank/DDBJ whole genome shotgun (WGS) entry which is preliminary data.</text>
</comment>
<sequence length="425" mass="47332">MHATIAASKAVRVRGAQRLTVMCFAAASITPSLSFARSSFISISPRSSLCTPTRRYTNVLYRLPPTQVIPTHSPSGEEVDTELFIRQVKNFFNVLRQTQLIELVYEMKSCPYYECLFTNDLFFQHYDVLLPMPKFGRENRSAEISETIRYMRGWGATADVNHILQDVKNGRTSGGDFISTTHGILMGYGTPRTNKLAMMTLTGGNADSDAAKTHIRSLSVEPVEMLPDSPPLSDLLAFSGQRTFVFADSEHGHRAVSQAMKRMPKVPWQTIKMEPQCSFFSHMAGANYVYDVLCDQDFPVSLERLGESGLNPFPVEWSEPRKLGITMRSICLTARFARGSMNAGGFANSSTHQAAGFTYNSRNMSKNSRLFAGGHRKHGDQMSPLAAQLEAEEIQKPVYQPVPRYAPPLHRRGSLVPSCKSSEPQ</sequence>
<protein>
    <recommendedName>
        <fullName evidence="2">RNA-editing substrate-binding complex 5 protein domain-containing protein</fullName>
    </recommendedName>
</protein>
<reference evidence="3 4" key="1">
    <citation type="journal article" date="2015" name="PLoS Pathog.">
        <title>Leptomonas seymouri: Adaptations to the Dixenous Life Cycle Analyzed by Genome Sequencing, Transcriptome Profiling and Co-infection with Leishmania donovani.</title>
        <authorList>
            <person name="Kraeva N."/>
            <person name="Butenko A."/>
            <person name="Hlavacova J."/>
            <person name="Kostygov A."/>
            <person name="Myskova J."/>
            <person name="Grybchuk D."/>
            <person name="Lestinova T."/>
            <person name="Votypka J."/>
            <person name="Volf P."/>
            <person name="Opperdoes F."/>
            <person name="Flegontov P."/>
            <person name="Lukes J."/>
            <person name="Yurchenko V."/>
        </authorList>
    </citation>
    <scope>NUCLEOTIDE SEQUENCE [LARGE SCALE GENOMIC DNA]</scope>
    <source>
        <strain evidence="3 4">ATCC 30220</strain>
    </source>
</reference>
<dbReference type="AlphaFoldDB" id="A0A0N0P5Y0"/>
<evidence type="ECO:0000313" key="3">
    <source>
        <dbReference type="EMBL" id="KPI86517.1"/>
    </source>
</evidence>
<dbReference type="Pfam" id="PF26170">
    <property type="entry name" value="RESC5"/>
    <property type="match status" value="1"/>
</dbReference>
<dbReference type="OMA" id="EHRSSEM"/>
<dbReference type="EMBL" id="LJSK01000127">
    <property type="protein sequence ID" value="KPI86517.1"/>
    <property type="molecule type" value="Genomic_DNA"/>
</dbReference>
<dbReference type="Proteomes" id="UP000038009">
    <property type="component" value="Unassembled WGS sequence"/>
</dbReference>
<keyword evidence="4" id="KW-1185">Reference proteome</keyword>
<evidence type="ECO:0000256" key="1">
    <source>
        <dbReference type="SAM" id="MobiDB-lite"/>
    </source>
</evidence>
<evidence type="ECO:0000259" key="2">
    <source>
        <dbReference type="Pfam" id="PF26170"/>
    </source>
</evidence>
<organism evidence="3 4">
    <name type="scientific">Leptomonas seymouri</name>
    <dbReference type="NCBI Taxonomy" id="5684"/>
    <lineage>
        <taxon>Eukaryota</taxon>
        <taxon>Discoba</taxon>
        <taxon>Euglenozoa</taxon>
        <taxon>Kinetoplastea</taxon>
        <taxon>Metakinetoplastina</taxon>
        <taxon>Trypanosomatida</taxon>
        <taxon>Trypanosomatidae</taxon>
        <taxon>Leishmaniinae</taxon>
        <taxon>Leptomonas</taxon>
    </lineage>
</organism>
<dbReference type="VEuPathDB" id="TriTrypDB:Lsey_0127_0120"/>
<feature type="domain" description="RNA-editing substrate-binding complex 5 protein" evidence="2">
    <location>
        <begin position="51"/>
        <end position="355"/>
    </location>
</feature>
<dbReference type="CDD" id="cd23678">
    <property type="entry name" value="RESC5"/>
    <property type="match status" value="1"/>
</dbReference>
<dbReference type="OrthoDB" id="277025at2759"/>
<dbReference type="InterPro" id="IPR058722">
    <property type="entry name" value="RESC5"/>
</dbReference>
<accession>A0A0N0P5Y0</accession>
<dbReference type="SUPFAM" id="SSF55909">
    <property type="entry name" value="Pentein"/>
    <property type="match status" value="1"/>
</dbReference>